<evidence type="ECO:0008006" key="8">
    <source>
        <dbReference type="Google" id="ProtNLM"/>
    </source>
</evidence>
<keyword evidence="5" id="KW-0378">Hydrolase</keyword>
<dbReference type="PANTHER" id="PTHR28511">
    <property type="entry name" value="ENDONUCLEASE V"/>
    <property type="match status" value="1"/>
</dbReference>
<evidence type="ECO:0000256" key="2">
    <source>
        <dbReference type="ARBA" id="ARBA00022490"/>
    </source>
</evidence>
<proteinExistence type="predicted"/>
<keyword evidence="3" id="KW-0540">Nuclease</keyword>
<keyword evidence="7" id="KW-1185">Reference proteome</keyword>
<dbReference type="Proteomes" id="UP000599437">
    <property type="component" value="Unassembled WGS sequence"/>
</dbReference>
<keyword evidence="2" id="KW-0963">Cytoplasm</keyword>
<dbReference type="InterPro" id="IPR007581">
    <property type="entry name" value="Endonuclease-V"/>
</dbReference>
<comment type="subcellular location">
    <subcellularLocation>
        <location evidence="1">Cytoplasm</location>
    </subcellularLocation>
</comment>
<sequence>MFDAQGTAHPRGFGLAAHIGVLYDLPTLGMTRRPLFGRAEPPTEADGAMSDITDRRGRVLGTCVRLRARCEPIFSSPGHRTDIATTLKSVLLKLNCFQSGYPKPLAFVHETANRLAHNRTQP</sequence>
<dbReference type="EMBL" id="BMVO01000017">
    <property type="protein sequence ID" value="GHB17698.1"/>
    <property type="molecule type" value="Genomic_DNA"/>
</dbReference>
<keyword evidence="4" id="KW-0255">Endonuclease</keyword>
<dbReference type="PANTHER" id="PTHR28511:SF1">
    <property type="entry name" value="ENDONUCLEASE V"/>
    <property type="match status" value="1"/>
</dbReference>
<comment type="caution">
    <text evidence="6">The sequence shown here is derived from an EMBL/GenBank/DDBJ whole genome shotgun (WGS) entry which is preliminary data.</text>
</comment>
<accession>A0ABQ3DY87</accession>
<name>A0ABQ3DY87_9ACTN</name>
<dbReference type="RefSeq" id="WP_138898985.1">
    <property type="nucleotide sequence ID" value="NZ_BMVO01000017.1"/>
</dbReference>
<dbReference type="Gene3D" id="3.30.2170.10">
    <property type="entry name" value="archaeoglobus fulgidus dsm 4304 superfamily"/>
    <property type="match status" value="1"/>
</dbReference>
<evidence type="ECO:0000256" key="5">
    <source>
        <dbReference type="ARBA" id="ARBA00022801"/>
    </source>
</evidence>
<evidence type="ECO:0000313" key="6">
    <source>
        <dbReference type="EMBL" id="GHB17698.1"/>
    </source>
</evidence>
<evidence type="ECO:0000313" key="7">
    <source>
        <dbReference type="Proteomes" id="UP000599437"/>
    </source>
</evidence>
<dbReference type="Pfam" id="PF04493">
    <property type="entry name" value="Endonuclease_5"/>
    <property type="match status" value="1"/>
</dbReference>
<gene>
    <name evidence="6" type="ORF">GCM10010346_47150</name>
</gene>
<evidence type="ECO:0000256" key="1">
    <source>
        <dbReference type="ARBA" id="ARBA00004496"/>
    </source>
</evidence>
<reference evidence="7" key="1">
    <citation type="journal article" date="2019" name="Int. J. Syst. Evol. Microbiol.">
        <title>The Global Catalogue of Microorganisms (GCM) 10K type strain sequencing project: providing services to taxonomists for standard genome sequencing and annotation.</title>
        <authorList>
            <consortium name="The Broad Institute Genomics Platform"/>
            <consortium name="The Broad Institute Genome Sequencing Center for Infectious Disease"/>
            <person name="Wu L."/>
            <person name="Ma J."/>
        </authorList>
    </citation>
    <scope>NUCLEOTIDE SEQUENCE [LARGE SCALE GENOMIC DNA]</scope>
    <source>
        <strain evidence="7">JCM 4737</strain>
    </source>
</reference>
<evidence type="ECO:0000256" key="4">
    <source>
        <dbReference type="ARBA" id="ARBA00022759"/>
    </source>
</evidence>
<organism evidence="6 7">
    <name type="scientific">Streptomyces chryseus</name>
    <dbReference type="NCBI Taxonomy" id="68186"/>
    <lineage>
        <taxon>Bacteria</taxon>
        <taxon>Bacillati</taxon>
        <taxon>Actinomycetota</taxon>
        <taxon>Actinomycetes</taxon>
        <taxon>Kitasatosporales</taxon>
        <taxon>Streptomycetaceae</taxon>
        <taxon>Streptomyces</taxon>
    </lineage>
</organism>
<protein>
    <recommendedName>
        <fullName evidence="8">Endonuclease V</fullName>
    </recommendedName>
</protein>
<evidence type="ECO:0000256" key="3">
    <source>
        <dbReference type="ARBA" id="ARBA00022722"/>
    </source>
</evidence>